<dbReference type="InterPro" id="IPR036412">
    <property type="entry name" value="HAD-like_sf"/>
</dbReference>
<reference evidence="4 5" key="1">
    <citation type="submission" date="2023-08" db="EMBL/GenBank/DDBJ databases">
        <title>Pleionea litopenaei sp. nov., isolated from stomach of juvenile Litopenaeus vannamei.</title>
        <authorList>
            <person name="Rho A.M."/>
            <person name="Hwang C.Y."/>
        </authorList>
    </citation>
    <scope>NUCLEOTIDE SEQUENCE [LARGE SCALE GENOMIC DNA]</scope>
    <source>
        <strain evidence="4 5">HL-JVS1</strain>
    </source>
</reference>
<dbReference type="InterPro" id="IPR023214">
    <property type="entry name" value="HAD_sf"/>
</dbReference>
<dbReference type="SUPFAM" id="SSF56784">
    <property type="entry name" value="HAD-like"/>
    <property type="match status" value="1"/>
</dbReference>
<comment type="cofactor">
    <cofactor evidence="1">
        <name>Mg(2+)</name>
        <dbReference type="ChEBI" id="CHEBI:18420"/>
    </cofactor>
</comment>
<dbReference type="InterPro" id="IPR051400">
    <property type="entry name" value="HAD-like_hydrolase"/>
</dbReference>
<dbReference type="SFLD" id="SFLDG01129">
    <property type="entry name" value="C1.5:_HAD__Beta-PGM__Phosphata"/>
    <property type="match status" value="1"/>
</dbReference>
<proteinExistence type="predicted"/>
<protein>
    <submittedName>
        <fullName evidence="4">HAD family hydrolase</fullName>
        <ecNumber evidence="4">3.1.3.-</ecNumber>
    </submittedName>
</protein>
<dbReference type="EMBL" id="CP133548">
    <property type="protein sequence ID" value="WMS86142.1"/>
    <property type="molecule type" value="Genomic_DNA"/>
</dbReference>
<dbReference type="GO" id="GO:0016787">
    <property type="term" value="F:hydrolase activity"/>
    <property type="evidence" value="ECO:0007669"/>
    <property type="project" value="UniProtKB-KW"/>
</dbReference>
<dbReference type="PANTHER" id="PTHR46470">
    <property type="entry name" value="N-ACYLNEURAMINATE-9-PHOSPHATASE"/>
    <property type="match status" value="1"/>
</dbReference>
<evidence type="ECO:0000256" key="1">
    <source>
        <dbReference type="ARBA" id="ARBA00001946"/>
    </source>
</evidence>
<sequence>MKFSNLIENIEIIGFDLDDTLWNNHPVINEAVDEQFLFLSKYLPNFSLEHLRHKFQIIVQQLISKNPIECEDMTNLRMSALSEFCNQFELESPVAKQAFEAFYVKRQAVTLYPQTKPLLSLLKKHFTVVAISNGNVDLHQIGIAHLFDLHWQAGRDGRAKPHPEMLLRLKDVFNVTMDNVLYVGDSYKNDLGAAKAAGCYSVVIPSAVEQHDVSYERLITFDDLQQFYDECKRQLA</sequence>
<dbReference type="InterPro" id="IPR006439">
    <property type="entry name" value="HAD-SF_hydro_IA"/>
</dbReference>
<name>A0AA51RR75_9GAMM</name>
<dbReference type="PANTHER" id="PTHR46470:SF4">
    <property type="entry name" value="5-AMINO-6-(5-PHOSPHO-D-RIBITYLAMINO)URACIL PHOSPHATASE YIGB"/>
    <property type="match status" value="1"/>
</dbReference>
<keyword evidence="5" id="KW-1185">Reference proteome</keyword>
<dbReference type="Pfam" id="PF00702">
    <property type="entry name" value="Hydrolase"/>
    <property type="match status" value="1"/>
</dbReference>
<dbReference type="KEGG" id="plei:Q9312_13030"/>
<dbReference type="Proteomes" id="UP001239782">
    <property type="component" value="Chromosome"/>
</dbReference>
<evidence type="ECO:0000256" key="2">
    <source>
        <dbReference type="ARBA" id="ARBA00022801"/>
    </source>
</evidence>
<organism evidence="4 5">
    <name type="scientific">Pleionea litopenaei</name>
    <dbReference type="NCBI Taxonomy" id="3070815"/>
    <lineage>
        <taxon>Bacteria</taxon>
        <taxon>Pseudomonadati</taxon>
        <taxon>Pseudomonadota</taxon>
        <taxon>Gammaproteobacteria</taxon>
        <taxon>Oceanospirillales</taxon>
        <taxon>Pleioneaceae</taxon>
        <taxon>Pleionea</taxon>
    </lineage>
</organism>
<evidence type="ECO:0000256" key="3">
    <source>
        <dbReference type="ARBA" id="ARBA00022842"/>
    </source>
</evidence>
<evidence type="ECO:0000313" key="5">
    <source>
        <dbReference type="Proteomes" id="UP001239782"/>
    </source>
</evidence>
<dbReference type="RefSeq" id="WP_309201294.1">
    <property type="nucleotide sequence ID" value="NZ_CP133548.1"/>
</dbReference>
<dbReference type="Gene3D" id="1.20.120.1600">
    <property type="match status" value="1"/>
</dbReference>
<keyword evidence="2 4" id="KW-0378">Hydrolase</keyword>
<accession>A0AA51RR75</accession>
<dbReference type="AlphaFoldDB" id="A0AA51RR75"/>
<dbReference type="GO" id="GO:0009231">
    <property type="term" value="P:riboflavin biosynthetic process"/>
    <property type="evidence" value="ECO:0007669"/>
    <property type="project" value="TreeGrafter"/>
</dbReference>
<dbReference type="SFLD" id="SFLDS00003">
    <property type="entry name" value="Haloacid_Dehalogenase"/>
    <property type="match status" value="1"/>
</dbReference>
<gene>
    <name evidence="4" type="ORF">Q9312_13030</name>
</gene>
<evidence type="ECO:0000313" key="4">
    <source>
        <dbReference type="EMBL" id="WMS86142.1"/>
    </source>
</evidence>
<dbReference type="Gene3D" id="3.40.50.1000">
    <property type="entry name" value="HAD superfamily/HAD-like"/>
    <property type="match status" value="1"/>
</dbReference>
<dbReference type="NCBIfam" id="TIGR01549">
    <property type="entry name" value="HAD-SF-IA-v1"/>
    <property type="match status" value="1"/>
</dbReference>
<dbReference type="EC" id="3.1.3.-" evidence="4"/>
<keyword evidence="3" id="KW-0460">Magnesium</keyword>